<feature type="compositionally biased region" description="Basic and acidic residues" evidence="1">
    <location>
        <begin position="52"/>
        <end position="67"/>
    </location>
</feature>
<organism evidence="2 3">
    <name type="scientific">Roseateles flavus</name>
    <dbReference type="NCBI Taxonomy" id="3149041"/>
    <lineage>
        <taxon>Bacteria</taxon>
        <taxon>Pseudomonadati</taxon>
        <taxon>Pseudomonadota</taxon>
        <taxon>Betaproteobacteria</taxon>
        <taxon>Burkholderiales</taxon>
        <taxon>Sphaerotilaceae</taxon>
        <taxon>Roseateles</taxon>
    </lineage>
</organism>
<name>A0ABV0GGL6_9BURK</name>
<sequence length="149" mass="15562">MASSTSSVPSSASSSSPSPSTSSPPPGTAGAPHGSVSVGEDLLSPGVGQGPSRHEAGDRGERQGPEALERWVERLHAGIDRLAEVAAPRLQRLQDGVSATRGTLRRQAHLVREDGEEWAESLRCTVREHPVTAVALAAAFGMLLGRLNR</sequence>
<feature type="compositionally biased region" description="Low complexity" evidence="1">
    <location>
        <begin position="1"/>
        <end position="21"/>
    </location>
</feature>
<accession>A0ABV0GGL6</accession>
<comment type="caution">
    <text evidence="2">The sequence shown here is derived from an EMBL/GenBank/DDBJ whole genome shotgun (WGS) entry which is preliminary data.</text>
</comment>
<dbReference type="RefSeq" id="WP_347611309.1">
    <property type="nucleotide sequence ID" value="NZ_JBDPZC010000007.1"/>
</dbReference>
<keyword evidence="3" id="KW-1185">Reference proteome</keyword>
<dbReference type="Proteomes" id="UP001462640">
    <property type="component" value="Unassembled WGS sequence"/>
</dbReference>
<evidence type="ECO:0000313" key="3">
    <source>
        <dbReference type="Proteomes" id="UP001462640"/>
    </source>
</evidence>
<proteinExistence type="predicted"/>
<evidence type="ECO:0000313" key="2">
    <source>
        <dbReference type="EMBL" id="MEO3714220.1"/>
    </source>
</evidence>
<feature type="region of interest" description="Disordered" evidence="1">
    <location>
        <begin position="1"/>
        <end position="67"/>
    </location>
</feature>
<dbReference type="EMBL" id="JBDPZC010000007">
    <property type="protein sequence ID" value="MEO3714220.1"/>
    <property type="molecule type" value="Genomic_DNA"/>
</dbReference>
<reference evidence="2 3" key="1">
    <citation type="submission" date="2024-05" db="EMBL/GenBank/DDBJ databases">
        <title>Roseateles sp. 2.12 16S ribosomal RNA gene Genome sequencing and assembly.</title>
        <authorList>
            <person name="Woo H."/>
        </authorList>
    </citation>
    <scope>NUCLEOTIDE SEQUENCE [LARGE SCALE GENOMIC DNA]</scope>
    <source>
        <strain evidence="2 3">2.12</strain>
    </source>
</reference>
<gene>
    <name evidence="2" type="ORF">ABDJ40_15755</name>
</gene>
<protein>
    <recommendedName>
        <fullName evidence="4">DUF883 domain-containing protein</fullName>
    </recommendedName>
</protein>
<evidence type="ECO:0008006" key="4">
    <source>
        <dbReference type="Google" id="ProtNLM"/>
    </source>
</evidence>
<evidence type="ECO:0000256" key="1">
    <source>
        <dbReference type="SAM" id="MobiDB-lite"/>
    </source>
</evidence>